<proteinExistence type="inferred from homology"/>
<accession>A0A521G0B8</accession>
<dbReference type="Proteomes" id="UP000316238">
    <property type="component" value="Unassembled WGS sequence"/>
</dbReference>
<reference evidence="3" key="1">
    <citation type="submission" date="2017-07" db="EMBL/GenBank/DDBJ databases">
        <title>The cable genome - Insights into the physiology and evolution of filamentous bacteria capable of sulfide oxidation via long distance electron transfer.</title>
        <authorList>
            <person name="Thorup C."/>
            <person name="Bjerg J.T."/>
            <person name="Schreiber L."/>
            <person name="Nielsen L.P."/>
            <person name="Kjeldsen K.U."/>
            <person name="Boesen T."/>
            <person name="Boggild A."/>
            <person name="Meysman F."/>
            <person name="Geelhoed J."/>
            <person name="Schramm A."/>
        </authorList>
    </citation>
    <scope>NUCLEOTIDE SEQUENCE [LARGE SCALE GENOMIC DNA]</scope>
    <source>
        <strain evidence="3">GS</strain>
    </source>
</reference>
<protein>
    <recommendedName>
        <fullName evidence="2">Antitoxin</fullName>
    </recommendedName>
</protein>
<comment type="similarity">
    <text evidence="1 2">Belongs to the phD/YefM antitoxin family.</text>
</comment>
<dbReference type="AlphaFoldDB" id="A0A521G0B8"/>
<evidence type="ECO:0000256" key="1">
    <source>
        <dbReference type="ARBA" id="ARBA00009981"/>
    </source>
</evidence>
<evidence type="ECO:0000256" key="2">
    <source>
        <dbReference type="RuleBase" id="RU362080"/>
    </source>
</evidence>
<sequence length="71" mass="7961">MQLNISEMKSHLSAALAKAEAGETVIICRRNKPVAEIKAIAPEKRTRLRKERPVGLAAKEYPDWNRTYAVA</sequence>
<evidence type="ECO:0000313" key="4">
    <source>
        <dbReference type="Proteomes" id="UP000316238"/>
    </source>
</evidence>
<dbReference type="EMBL" id="NQJD01000031">
    <property type="protein sequence ID" value="TAA74301.1"/>
    <property type="molecule type" value="Genomic_DNA"/>
</dbReference>
<dbReference type="SUPFAM" id="SSF143120">
    <property type="entry name" value="YefM-like"/>
    <property type="match status" value="1"/>
</dbReference>
<dbReference type="Gene3D" id="3.40.1620.10">
    <property type="entry name" value="YefM-like domain"/>
    <property type="match status" value="1"/>
</dbReference>
<evidence type="ECO:0000313" key="3">
    <source>
        <dbReference type="EMBL" id="TAA74301.1"/>
    </source>
</evidence>
<name>A0A521G0B8_9BACT</name>
<gene>
    <name evidence="3" type="ORF">CDV28_1311</name>
</gene>
<dbReference type="InterPro" id="IPR051416">
    <property type="entry name" value="phD-YefM_TA_antitoxins"/>
</dbReference>
<dbReference type="InterPro" id="IPR036165">
    <property type="entry name" value="YefM-like_sf"/>
</dbReference>
<organism evidence="3 4">
    <name type="scientific">Candidatus Electronema aureum</name>
    <dbReference type="NCBI Taxonomy" id="2005002"/>
    <lineage>
        <taxon>Bacteria</taxon>
        <taxon>Pseudomonadati</taxon>
        <taxon>Thermodesulfobacteriota</taxon>
        <taxon>Desulfobulbia</taxon>
        <taxon>Desulfobulbales</taxon>
        <taxon>Desulfobulbaceae</taxon>
        <taxon>Candidatus Electronema</taxon>
    </lineage>
</organism>
<comment type="function">
    <text evidence="2">Antitoxin component of a type II toxin-antitoxin (TA) system.</text>
</comment>
<dbReference type="PANTHER" id="PTHR35377">
    <property type="entry name" value="ANTITOXIN VAPB49-RELATED-RELATED"/>
    <property type="match status" value="1"/>
</dbReference>
<dbReference type="InterPro" id="IPR006442">
    <property type="entry name" value="Antitoxin_Phd/YefM"/>
</dbReference>
<comment type="caution">
    <text evidence="3">The sequence shown here is derived from an EMBL/GenBank/DDBJ whole genome shotgun (WGS) entry which is preliminary data.</text>
</comment>
<keyword evidence="4" id="KW-1185">Reference proteome</keyword>
<dbReference type="Pfam" id="PF02604">
    <property type="entry name" value="PhdYeFM_antitox"/>
    <property type="match status" value="1"/>
</dbReference>